<gene>
    <name evidence="13" type="ORF">GCM10009102_09330</name>
</gene>
<keyword evidence="3 8" id="KW-1134">Transmembrane beta strand</keyword>
<evidence type="ECO:0000256" key="10">
    <source>
        <dbReference type="SAM" id="SignalP"/>
    </source>
</evidence>
<proteinExistence type="inferred from homology"/>
<evidence type="ECO:0000256" key="3">
    <source>
        <dbReference type="ARBA" id="ARBA00022452"/>
    </source>
</evidence>
<evidence type="ECO:0000256" key="8">
    <source>
        <dbReference type="PROSITE-ProRule" id="PRU01360"/>
    </source>
</evidence>
<keyword evidence="2 8" id="KW-0813">Transport</keyword>
<keyword evidence="4 8" id="KW-0812">Transmembrane</keyword>
<evidence type="ECO:0000256" key="7">
    <source>
        <dbReference type="ARBA" id="ARBA00023237"/>
    </source>
</evidence>
<dbReference type="PROSITE" id="PS52016">
    <property type="entry name" value="TONB_DEPENDENT_REC_3"/>
    <property type="match status" value="1"/>
</dbReference>
<feature type="signal peptide" evidence="10">
    <location>
        <begin position="1"/>
        <end position="30"/>
    </location>
</feature>
<evidence type="ECO:0000313" key="13">
    <source>
        <dbReference type="EMBL" id="GAA0662480.1"/>
    </source>
</evidence>
<dbReference type="InterPro" id="IPR037066">
    <property type="entry name" value="Plug_dom_sf"/>
</dbReference>
<dbReference type="Gene3D" id="2.170.130.10">
    <property type="entry name" value="TonB-dependent receptor, plug domain"/>
    <property type="match status" value="1"/>
</dbReference>
<evidence type="ECO:0000259" key="11">
    <source>
        <dbReference type="Pfam" id="PF00593"/>
    </source>
</evidence>
<protein>
    <submittedName>
        <fullName evidence="13">TonB-dependent receptor</fullName>
    </submittedName>
</protein>
<dbReference type="RefSeq" id="WP_163957800.1">
    <property type="nucleotide sequence ID" value="NZ_BAAAES010000006.1"/>
</dbReference>
<dbReference type="Gene3D" id="2.40.170.20">
    <property type="entry name" value="TonB-dependent receptor, beta-barrel domain"/>
    <property type="match status" value="1"/>
</dbReference>
<dbReference type="InterPro" id="IPR000531">
    <property type="entry name" value="Beta-barrel_TonB"/>
</dbReference>
<name>A0ABN1HQD6_9SPHN</name>
<feature type="domain" description="TonB-dependent receptor-like beta-barrel" evidence="11">
    <location>
        <begin position="367"/>
        <end position="900"/>
    </location>
</feature>
<evidence type="ECO:0000256" key="2">
    <source>
        <dbReference type="ARBA" id="ARBA00022448"/>
    </source>
</evidence>
<evidence type="ECO:0000256" key="4">
    <source>
        <dbReference type="ARBA" id="ARBA00022692"/>
    </source>
</evidence>
<dbReference type="InterPro" id="IPR039426">
    <property type="entry name" value="TonB-dep_rcpt-like"/>
</dbReference>
<evidence type="ECO:0000256" key="9">
    <source>
        <dbReference type="RuleBase" id="RU003357"/>
    </source>
</evidence>
<accession>A0ABN1HQD6</accession>
<keyword evidence="7 8" id="KW-0998">Cell outer membrane</keyword>
<comment type="subcellular location">
    <subcellularLocation>
        <location evidence="1 8">Cell outer membrane</location>
        <topology evidence="1 8">Multi-pass membrane protein</topology>
    </subcellularLocation>
</comment>
<dbReference type="PANTHER" id="PTHR47234">
    <property type="match status" value="1"/>
</dbReference>
<dbReference type="Proteomes" id="UP001500238">
    <property type="component" value="Unassembled WGS sequence"/>
</dbReference>
<keyword evidence="5 9" id="KW-0798">TonB box</keyword>
<dbReference type="InterPro" id="IPR012910">
    <property type="entry name" value="Plug_dom"/>
</dbReference>
<comment type="caution">
    <text evidence="13">The sequence shown here is derived from an EMBL/GenBank/DDBJ whole genome shotgun (WGS) entry which is preliminary data.</text>
</comment>
<keyword evidence="6 8" id="KW-0472">Membrane</keyword>
<evidence type="ECO:0000256" key="1">
    <source>
        <dbReference type="ARBA" id="ARBA00004571"/>
    </source>
</evidence>
<evidence type="ECO:0000256" key="5">
    <source>
        <dbReference type="ARBA" id="ARBA00023077"/>
    </source>
</evidence>
<organism evidence="13 14">
    <name type="scientific">Sphingomonas insulae</name>
    <dbReference type="NCBI Taxonomy" id="424800"/>
    <lineage>
        <taxon>Bacteria</taxon>
        <taxon>Pseudomonadati</taxon>
        <taxon>Pseudomonadota</taxon>
        <taxon>Alphaproteobacteria</taxon>
        <taxon>Sphingomonadales</taxon>
        <taxon>Sphingomonadaceae</taxon>
        <taxon>Sphingomonas</taxon>
    </lineage>
</organism>
<dbReference type="SUPFAM" id="SSF56935">
    <property type="entry name" value="Porins"/>
    <property type="match status" value="1"/>
</dbReference>
<keyword evidence="14" id="KW-1185">Reference proteome</keyword>
<keyword evidence="13" id="KW-0675">Receptor</keyword>
<evidence type="ECO:0000313" key="14">
    <source>
        <dbReference type="Proteomes" id="UP001500238"/>
    </source>
</evidence>
<evidence type="ECO:0000259" key="12">
    <source>
        <dbReference type="Pfam" id="PF07715"/>
    </source>
</evidence>
<evidence type="ECO:0000256" key="6">
    <source>
        <dbReference type="ARBA" id="ARBA00023136"/>
    </source>
</evidence>
<dbReference type="EMBL" id="BAAAES010000006">
    <property type="protein sequence ID" value="GAA0662480.1"/>
    <property type="molecule type" value="Genomic_DNA"/>
</dbReference>
<reference evidence="13 14" key="1">
    <citation type="journal article" date="2019" name="Int. J. Syst. Evol. Microbiol.">
        <title>The Global Catalogue of Microorganisms (GCM) 10K type strain sequencing project: providing services to taxonomists for standard genome sequencing and annotation.</title>
        <authorList>
            <consortium name="The Broad Institute Genomics Platform"/>
            <consortium name="The Broad Institute Genome Sequencing Center for Infectious Disease"/>
            <person name="Wu L."/>
            <person name="Ma J."/>
        </authorList>
    </citation>
    <scope>NUCLEOTIDE SEQUENCE [LARGE SCALE GENOMIC DNA]</scope>
    <source>
        <strain evidence="13 14">JCM 14603</strain>
    </source>
</reference>
<keyword evidence="10" id="KW-0732">Signal</keyword>
<dbReference type="PANTHER" id="PTHR47234:SF2">
    <property type="entry name" value="TONB-DEPENDENT RECEPTOR"/>
    <property type="match status" value="1"/>
</dbReference>
<feature type="chain" id="PRO_5047276861" evidence="10">
    <location>
        <begin position="31"/>
        <end position="930"/>
    </location>
</feature>
<dbReference type="Pfam" id="PF07715">
    <property type="entry name" value="Plug"/>
    <property type="match status" value="1"/>
</dbReference>
<dbReference type="InterPro" id="IPR036942">
    <property type="entry name" value="Beta-barrel_TonB_sf"/>
</dbReference>
<comment type="similarity">
    <text evidence="8 9">Belongs to the TonB-dependent receptor family.</text>
</comment>
<sequence>MLPVPLLRATLAIGSSALAVTIALATPSLAQTGDTMSRPADAPATVDPAAIAATGTTDMGDAVNPQDEAGQDIVVTGSRIDRAGYDAPTPTIRVTAADLSIGARTNVAAALNDLPQFRATTSPATTGTNTGAGNAPVDLRGLGISRTLVLLDGRRFASDNDLNTIPTILIKSVDVVTGGASAAWGSGAVAGVVNVGIDDRFDGLRLGVQGGISSYKDAGERRFEGAYGTSFAGGRGHVLIGGEYLDNDGVIPKISRPNIGRWATVSDGAGRFVIAPDVGFANAAYGGLILSGVLRGQAFNPDGTLRTFDGGRVSGTNSIGGEGPSNDDISPLVTPQRRYNGLARVSYDVLSDVKATLEVRHSRMYNDYTWFGDHNRGNLTIRSDNAFLPAAVRTRLAAAGQTSFTFGRFNDDFAFSTIDFERKTTQGTFALDGRIGTKLRWSGYYTHGEFQNNIDTPGFILTQNYAQAVDSIISPTTGQPICRVALTNPSTTCVPINLFGQGAPSAAAAAYVTGTPTSRSTQKLDVTGFSLRGEPFALPAGDVSFAVGVEARKEQIDTRVGALDLAKAYTSFSFSPLAGEFTVKEAFGEILVPLVHDTPLLRQLDLNAAARVSDYSTTGSIWSYKVGATNEFFPGFRGRATYSRDIRSASLAELFTQSTTGYNTLTDPQTRQSVYVQNIGGGNVNLRPEKANTLTAGFTYSPPAVPGLNVTADYYDIKIDDVITTIAPQDLVTRCFNGNTDLCSKIDRDAAGTLVRTRSTYVNLSKYMTNGIDAEVSYLLPVSRLGMDGDGRFRFRVLGTWVDGLSTDDGVSQIEYVRSQGYAFGLGVPKWRVNGSVGYEDKVYSATLRARYISPGEYNITQDITNNHIKAYTYFDLQLATRIPVTSGPSLEVYANASNLFDKDPPVGSLYSPYYDVIGRYITVGARVRF</sequence>
<dbReference type="Pfam" id="PF00593">
    <property type="entry name" value="TonB_dep_Rec_b-barrel"/>
    <property type="match status" value="1"/>
</dbReference>
<feature type="domain" description="TonB-dependent receptor plug" evidence="12">
    <location>
        <begin position="86"/>
        <end position="192"/>
    </location>
</feature>